<evidence type="ECO:0000256" key="1">
    <source>
        <dbReference type="SAM" id="MobiDB-lite"/>
    </source>
</evidence>
<feature type="region of interest" description="Disordered" evidence="1">
    <location>
        <begin position="39"/>
        <end position="58"/>
    </location>
</feature>
<name>A0A381Q7K3_9ZZZZ</name>
<sequence length="58" mass="6535">MRVFIPFDESVLDHPKIEMVEGLVPYQLGYRCVSARDLPSGDELETGPEESWLEVVVG</sequence>
<gene>
    <name evidence="2" type="ORF">METZ01_LOCUS27698</name>
</gene>
<protein>
    <submittedName>
        <fullName evidence="2">Uncharacterized protein</fullName>
    </submittedName>
</protein>
<accession>A0A381Q7K3</accession>
<evidence type="ECO:0000313" key="2">
    <source>
        <dbReference type="EMBL" id="SUZ74844.1"/>
    </source>
</evidence>
<feature type="compositionally biased region" description="Acidic residues" evidence="1">
    <location>
        <begin position="40"/>
        <end position="52"/>
    </location>
</feature>
<dbReference type="AlphaFoldDB" id="A0A381Q7K3"/>
<reference evidence="2" key="1">
    <citation type="submission" date="2018-05" db="EMBL/GenBank/DDBJ databases">
        <authorList>
            <person name="Lanie J.A."/>
            <person name="Ng W.-L."/>
            <person name="Kazmierczak K.M."/>
            <person name="Andrzejewski T.M."/>
            <person name="Davidsen T.M."/>
            <person name="Wayne K.J."/>
            <person name="Tettelin H."/>
            <person name="Glass J.I."/>
            <person name="Rusch D."/>
            <person name="Podicherti R."/>
            <person name="Tsui H.-C.T."/>
            <person name="Winkler M.E."/>
        </authorList>
    </citation>
    <scope>NUCLEOTIDE SEQUENCE</scope>
</reference>
<organism evidence="2">
    <name type="scientific">marine metagenome</name>
    <dbReference type="NCBI Taxonomy" id="408172"/>
    <lineage>
        <taxon>unclassified sequences</taxon>
        <taxon>metagenomes</taxon>
        <taxon>ecological metagenomes</taxon>
    </lineage>
</organism>
<proteinExistence type="predicted"/>
<dbReference type="EMBL" id="UINC01001224">
    <property type="protein sequence ID" value="SUZ74844.1"/>
    <property type="molecule type" value="Genomic_DNA"/>
</dbReference>